<proteinExistence type="predicted"/>
<dbReference type="PANTHER" id="PTHR11839">
    <property type="entry name" value="UDP/ADP-SUGAR PYROPHOSPHATASE"/>
    <property type="match status" value="1"/>
</dbReference>
<evidence type="ECO:0000259" key="3">
    <source>
        <dbReference type="PROSITE" id="PS51462"/>
    </source>
</evidence>
<dbReference type="Gene3D" id="3.90.79.10">
    <property type="entry name" value="Nucleoside Triphosphate Pyrophosphohydrolase"/>
    <property type="match status" value="1"/>
</dbReference>
<protein>
    <recommendedName>
        <fullName evidence="3">Nudix hydrolase domain-containing protein</fullName>
    </recommendedName>
</protein>
<dbReference type="Proteomes" id="UP000177050">
    <property type="component" value="Unassembled WGS sequence"/>
</dbReference>
<dbReference type="Pfam" id="PF00293">
    <property type="entry name" value="NUDIX"/>
    <property type="match status" value="1"/>
</dbReference>
<dbReference type="EMBL" id="MGBR01000001">
    <property type="protein sequence ID" value="OGK73260.1"/>
    <property type="molecule type" value="Genomic_DNA"/>
</dbReference>
<dbReference type="PANTHER" id="PTHR11839:SF18">
    <property type="entry name" value="NUDIX HYDROLASE DOMAIN-CONTAINING PROTEIN"/>
    <property type="match status" value="1"/>
</dbReference>
<name>A0A1F7KZF0_9BACT</name>
<comment type="cofactor">
    <cofactor evidence="1">
        <name>Mg(2+)</name>
        <dbReference type="ChEBI" id="CHEBI:18420"/>
    </cofactor>
</comment>
<sequence length="185" mass="21592">MTPHKWKLLSKKDISPHKWFPIEMRTYSLPNGNILDDFSVTTLADVSMIVPVTKEKKVVLVNQYKPGVDEVVLEFPAGRMEPHHKDFLELAKHELEEEIGIKVKTNQLKHFATLSGFTTKGSERVWFYFAKDLEFNSKQNLDSNEEIEIVLLNFEEMDEYIYNGKIWTSQTIAGWMLAKKRFLLL</sequence>
<evidence type="ECO:0000313" key="5">
    <source>
        <dbReference type="Proteomes" id="UP000177050"/>
    </source>
</evidence>
<keyword evidence="2" id="KW-0378">Hydrolase</keyword>
<dbReference type="SUPFAM" id="SSF55811">
    <property type="entry name" value="Nudix"/>
    <property type="match status" value="1"/>
</dbReference>
<organism evidence="4 5">
    <name type="scientific">Candidatus Roizmanbacteria bacterium RIFOXYD1_FULL_38_12</name>
    <dbReference type="NCBI Taxonomy" id="1802093"/>
    <lineage>
        <taxon>Bacteria</taxon>
        <taxon>Candidatus Roizmaniibacteriota</taxon>
    </lineage>
</organism>
<accession>A0A1F7KZF0</accession>
<dbReference type="CDD" id="cd03424">
    <property type="entry name" value="NUDIX_ADPRase_Nudt5_UGPPase_Nudt14"/>
    <property type="match status" value="1"/>
</dbReference>
<reference evidence="4 5" key="1">
    <citation type="journal article" date="2016" name="Nat. Commun.">
        <title>Thousands of microbial genomes shed light on interconnected biogeochemical processes in an aquifer system.</title>
        <authorList>
            <person name="Anantharaman K."/>
            <person name="Brown C.T."/>
            <person name="Hug L.A."/>
            <person name="Sharon I."/>
            <person name="Castelle C.J."/>
            <person name="Probst A.J."/>
            <person name="Thomas B.C."/>
            <person name="Singh A."/>
            <person name="Wilkins M.J."/>
            <person name="Karaoz U."/>
            <person name="Brodie E.L."/>
            <person name="Williams K.H."/>
            <person name="Hubbard S.S."/>
            <person name="Banfield J.F."/>
        </authorList>
    </citation>
    <scope>NUCLEOTIDE SEQUENCE [LARGE SCALE GENOMIC DNA]</scope>
</reference>
<dbReference type="PROSITE" id="PS51462">
    <property type="entry name" value="NUDIX"/>
    <property type="match status" value="1"/>
</dbReference>
<dbReference type="GO" id="GO:0019693">
    <property type="term" value="P:ribose phosphate metabolic process"/>
    <property type="evidence" value="ECO:0007669"/>
    <property type="project" value="TreeGrafter"/>
</dbReference>
<dbReference type="GO" id="GO:0006753">
    <property type="term" value="P:nucleoside phosphate metabolic process"/>
    <property type="evidence" value="ECO:0007669"/>
    <property type="project" value="TreeGrafter"/>
</dbReference>
<dbReference type="InterPro" id="IPR000086">
    <property type="entry name" value="NUDIX_hydrolase_dom"/>
</dbReference>
<gene>
    <name evidence="4" type="ORF">A3K52_00465</name>
</gene>
<dbReference type="InterPro" id="IPR015797">
    <property type="entry name" value="NUDIX_hydrolase-like_dom_sf"/>
</dbReference>
<evidence type="ECO:0000313" key="4">
    <source>
        <dbReference type="EMBL" id="OGK73260.1"/>
    </source>
</evidence>
<feature type="domain" description="Nudix hydrolase" evidence="3">
    <location>
        <begin position="42"/>
        <end position="184"/>
    </location>
</feature>
<comment type="caution">
    <text evidence="4">The sequence shown here is derived from an EMBL/GenBank/DDBJ whole genome shotgun (WGS) entry which is preliminary data.</text>
</comment>
<dbReference type="AlphaFoldDB" id="A0A1F7KZF0"/>
<dbReference type="GO" id="GO:0016787">
    <property type="term" value="F:hydrolase activity"/>
    <property type="evidence" value="ECO:0007669"/>
    <property type="project" value="UniProtKB-KW"/>
</dbReference>
<evidence type="ECO:0000256" key="1">
    <source>
        <dbReference type="ARBA" id="ARBA00001946"/>
    </source>
</evidence>
<evidence type="ECO:0000256" key="2">
    <source>
        <dbReference type="ARBA" id="ARBA00022801"/>
    </source>
</evidence>